<gene>
    <name evidence="5" type="ORF">CEURO_LOCUS4671</name>
</gene>
<comment type="caution">
    <text evidence="5">The sequence shown here is derived from an EMBL/GenBank/DDBJ whole genome shotgun (WGS) entry which is preliminary data.</text>
</comment>
<keyword evidence="2" id="KW-0804">Transcription</keyword>
<evidence type="ECO:0000256" key="4">
    <source>
        <dbReference type="SAM" id="MobiDB-lite"/>
    </source>
</evidence>
<evidence type="ECO:0000256" key="2">
    <source>
        <dbReference type="ARBA" id="ARBA00023163"/>
    </source>
</evidence>
<dbReference type="Proteomes" id="UP001152484">
    <property type="component" value="Unassembled WGS sequence"/>
</dbReference>
<sequence length="118" mass="12944">MTDSSSASWVSEETSRNEGRDKKYMEGSKRGRPRGSKKGAKAKEIVDLASLLAHCAQAEATGDKKFQQWLTTIRQHSSPYGDATGRVAHCFANALEAALLPPEYPCTQLARKCQLQTT</sequence>
<name>A0A9P0YQW7_CUSEU</name>
<dbReference type="InterPro" id="IPR005202">
    <property type="entry name" value="TF_GRAS"/>
</dbReference>
<evidence type="ECO:0000256" key="1">
    <source>
        <dbReference type="ARBA" id="ARBA00023015"/>
    </source>
</evidence>
<feature type="compositionally biased region" description="Basic residues" evidence="4">
    <location>
        <begin position="30"/>
        <end position="40"/>
    </location>
</feature>
<dbReference type="EMBL" id="CAMAPE010000008">
    <property type="protein sequence ID" value="CAH9073168.1"/>
    <property type="molecule type" value="Genomic_DNA"/>
</dbReference>
<reference evidence="5" key="1">
    <citation type="submission" date="2022-07" db="EMBL/GenBank/DDBJ databases">
        <authorList>
            <person name="Macas J."/>
            <person name="Novak P."/>
            <person name="Neumann P."/>
        </authorList>
    </citation>
    <scope>NUCLEOTIDE SEQUENCE</scope>
</reference>
<evidence type="ECO:0000256" key="3">
    <source>
        <dbReference type="PROSITE-ProRule" id="PRU01191"/>
    </source>
</evidence>
<organism evidence="5 6">
    <name type="scientific">Cuscuta europaea</name>
    <name type="common">European dodder</name>
    <dbReference type="NCBI Taxonomy" id="41803"/>
    <lineage>
        <taxon>Eukaryota</taxon>
        <taxon>Viridiplantae</taxon>
        <taxon>Streptophyta</taxon>
        <taxon>Embryophyta</taxon>
        <taxon>Tracheophyta</taxon>
        <taxon>Spermatophyta</taxon>
        <taxon>Magnoliopsida</taxon>
        <taxon>eudicotyledons</taxon>
        <taxon>Gunneridae</taxon>
        <taxon>Pentapetalae</taxon>
        <taxon>asterids</taxon>
        <taxon>lamiids</taxon>
        <taxon>Solanales</taxon>
        <taxon>Convolvulaceae</taxon>
        <taxon>Cuscuteae</taxon>
        <taxon>Cuscuta</taxon>
        <taxon>Cuscuta subgen. Cuscuta</taxon>
    </lineage>
</organism>
<dbReference type="OrthoDB" id="1751831at2759"/>
<dbReference type="Pfam" id="PF03514">
    <property type="entry name" value="GRAS"/>
    <property type="match status" value="1"/>
</dbReference>
<dbReference type="PROSITE" id="PS50985">
    <property type="entry name" value="GRAS"/>
    <property type="match status" value="1"/>
</dbReference>
<evidence type="ECO:0000313" key="5">
    <source>
        <dbReference type="EMBL" id="CAH9073168.1"/>
    </source>
</evidence>
<proteinExistence type="inferred from homology"/>
<feature type="region of interest" description="Disordered" evidence="4">
    <location>
        <begin position="1"/>
        <end position="41"/>
    </location>
</feature>
<comment type="similarity">
    <text evidence="3">Belongs to the GRAS family.</text>
</comment>
<feature type="compositionally biased region" description="Basic and acidic residues" evidence="4">
    <location>
        <begin position="13"/>
        <end position="29"/>
    </location>
</feature>
<keyword evidence="1" id="KW-0805">Transcription regulation</keyword>
<protein>
    <submittedName>
        <fullName evidence="5">Uncharacterized protein</fullName>
    </submittedName>
</protein>
<evidence type="ECO:0000313" key="6">
    <source>
        <dbReference type="Proteomes" id="UP001152484"/>
    </source>
</evidence>
<comment type="caution">
    <text evidence="3">Lacks conserved residue(s) required for the propagation of feature annotation.</text>
</comment>
<feature type="compositionally biased region" description="Low complexity" evidence="4">
    <location>
        <begin position="1"/>
        <end position="12"/>
    </location>
</feature>
<keyword evidence="6" id="KW-1185">Reference proteome</keyword>
<accession>A0A9P0YQW7</accession>
<dbReference type="AlphaFoldDB" id="A0A9P0YQW7"/>